<organism evidence="1 2">
    <name type="scientific">Rhizobium rhizoryzae</name>
    <dbReference type="NCBI Taxonomy" id="451876"/>
    <lineage>
        <taxon>Bacteria</taxon>
        <taxon>Pseudomonadati</taxon>
        <taxon>Pseudomonadota</taxon>
        <taxon>Alphaproteobacteria</taxon>
        <taxon>Hyphomicrobiales</taxon>
        <taxon>Rhizobiaceae</taxon>
        <taxon>Rhizobium/Agrobacterium group</taxon>
        <taxon>Rhizobium</taxon>
    </lineage>
</organism>
<gene>
    <name evidence="1" type="ORF">GGQ72_000610</name>
</gene>
<dbReference type="AlphaFoldDB" id="A0A7W6LCX5"/>
<dbReference type="Proteomes" id="UP000519897">
    <property type="component" value="Unassembled WGS sequence"/>
</dbReference>
<proteinExistence type="predicted"/>
<evidence type="ECO:0000313" key="2">
    <source>
        <dbReference type="Proteomes" id="UP000519897"/>
    </source>
</evidence>
<reference evidence="1 2" key="1">
    <citation type="submission" date="2020-08" db="EMBL/GenBank/DDBJ databases">
        <title>Genomic Encyclopedia of Type Strains, Phase IV (KMG-IV): sequencing the most valuable type-strain genomes for metagenomic binning, comparative biology and taxonomic classification.</title>
        <authorList>
            <person name="Goeker M."/>
        </authorList>
    </citation>
    <scope>NUCLEOTIDE SEQUENCE [LARGE SCALE GENOMIC DNA]</scope>
    <source>
        <strain evidence="1 2">DSM 29514</strain>
    </source>
</reference>
<sequence length="94" mass="10032">MDMAMTQVLSISAATAAYAMEAAKPARRISTKDQVRDVKNDAETNEIAKAGSAEKAEAVALIPPLALSLGDTMQRNAESFPSLQDVSKAYEETE</sequence>
<dbReference type="RefSeq" id="WP_156379147.1">
    <property type="nucleotide sequence ID" value="NZ_CP049250.1"/>
</dbReference>
<protein>
    <submittedName>
        <fullName evidence="1">Uncharacterized protein</fullName>
    </submittedName>
</protein>
<comment type="caution">
    <text evidence="1">The sequence shown here is derived from an EMBL/GenBank/DDBJ whole genome shotgun (WGS) entry which is preliminary data.</text>
</comment>
<accession>A0A7W6LCX5</accession>
<keyword evidence="2" id="KW-1185">Reference proteome</keyword>
<dbReference type="EMBL" id="JACIEC010000001">
    <property type="protein sequence ID" value="MBB4142111.1"/>
    <property type="molecule type" value="Genomic_DNA"/>
</dbReference>
<evidence type="ECO:0000313" key="1">
    <source>
        <dbReference type="EMBL" id="MBB4142111.1"/>
    </source>
</evidence>
<name>A0A7W6LCX5_9HYPH</name>